<dbReference type="PANTHER" id="PTHR46018">
    <property type="entry name" value="ZINC PHOSPHODIESTERASE ELAC PROTEIN 1"/>
    <property type="match status" value="1"/>
</dbReference>
<evidence type="ECO:0000256" key="4">
    <source>
        <dbReference type="ARBA" id="ARBA00022833"/>
    </source>
</evidence>
<dbReference type="AlphaFoldDB" id="A0A6J6HGI5"/>
<dbReference type="EMBL" id="CAEZUX010000030">
    <property type="protein sequence ID" value="CAB4611019.1"/>
    <property type="molecule type" value="Genomic_DNA"/>
</dbReference>
<protein>
    <submittedName>
        <fullName evidence="7">Unannotated protein</fullName>
    </submittedName>
</protein>
<dbReference type="Pfam" id="PF12706">
    <property type="entry name" value="Lactamase_B_2"/>
    <property type="match status" value="1"/>
</dbReference>
<dbReference type="InterPro" id="IPR001279">
    <property type="entry name" value="Metallo-B-lactamas"/>
</dbReference>
<organism evidence="7">
    <name type="scientific">freshwater metagenome</name>
    <dbReference type="NCBI Taxonomy" id="449393"/>
    <lineage>
        <taxon>unclassified sequences</taxon>
        <taxon>metagenomes</taxon>
        <taxon>ecological metagenomes</taxon>
    </lineage>
</organism>
<proteinExistence type="predicted"/>
<dbReference type="InterPro" id="IPR044094">
    <property type="entry name" value="AtsA-like_MBL-fold"/>
</dbReference>
<evidence type="ECO:0000256" key="3">
    <source>
        <dbReference type="ARBA" id="ARBA00022801"/>
    </source>
</evidence>
<gene>
    <name evidence="7" type="ORF">UFOPK1874_00420</name>
</gene>
<accession>A0A6J6HGI5</accession>
<keyword evidence="4" id="KW-0862">Zinc</keyword>
<dbReference type="GO" id="GO:0046872">
    <property type="term" value="F:metal ion binding"/>
    <property type="evidence" value="ECO:0007669"/>
    <property type="project" value="UniProtKB-KW"/>
</dbReference>
<dbReference type="Gene3D" id="3.60.15.10">
    <property type="entry name" value="Ribonuclease Z/Hydroxyacylglutathione hydrolase-like"/>
    <property type="match status" value="1"/>
</dbReference>
<dbReference type="CDD" id="cd07719">
    <property type="entry name" value="arylsulfatase_AtsA-like_MBL-fold"/>
    <property type="match status" value="1"/>
</dbReference>
<evidence type="ECO:0000313" key="7">
    <source>
        <dbReference type="EMBL" id="CAB4611019.1"/>
    </source>
</evidence>
<dbReference type="Pfam" id="PF18089">
    <property type="entry name" value="DAPG_hydrolase"/>
    <property type="match status" value="1"/>
</dbReference>
<feature type="domain" description="Metallo-beta-lactamase" evidence="5">
    <location>
        <begin position="52"/>
        <end position="255"/>
    </location>
</feature>
<comment type="cofactor">
    <cofactor evidence="1">
        <name>Zn(2+)</name>
        <dbReference type="ChEBI" id="CHEBI:29105"/>
    </cofactor>
</comment>
<sequence length="565" mass="61799">MIHQTIVTLTGTGVPHPSPGRAGAGTLVRYGDISLQFDAGRGTVIRLAEAGIEPRDLTAQFITHVHSDHLIDLPDVAMTRWVQNLVNPCGPLTVVSPEGTSAKFARNMFDVFADDIETRQHHEMSSGTIEAAGPEINLVTFAATQEPIRVWASDDQTVVVDSVAVHHEPVTDAVAYRITTPSAVIVISGDTTVCEEVEHLSNGADLLVHEACRSTALGNLVAGTVLEAIFSYHADTVGIGSMAERAGVKHVLLTHLIPPPSSEVESLAFEADVRAGGFNGLVTVGNDLTTISFGPGLSKNEPIDPKAKYETKLDPARLTHVGIWRDELDEIGKEFYQWEVPQLPDRCIAAMNQGVRSDVIGIDLSNVSDLLEPGYLPLETGIASTPSGGLSVAVLTEWPGCSSEMIDWWFGWHIAKTDRYKLWHPQAHFFTQPKYDLSHLEELSDREKYRGNTSWVDEYIGPFPSRLGITFHDPAEIGLTEPQLESAGYGTVIYAVTTDSDHGNELSHLVHAVRRTENGCEMRSRFILPAGTPEFIGPPLLDHCWTEMTHLASFLPRLYRRVTGK</sequence>
<name>A0A6J6HGI5_9ZZZZ</name>
<evidence type="ECO:0000256" key="1">
    <source>
        <dbReference type="ARBA" id="ARBA00001947"/>
    </source>
</evidence>
<evidence type="ECO:0000259" key="6">
    <source>
        <dbReference type="Pfam" id="PF18089"/>
    </source>
</evidence>
<feature type="domain" description="DAPG hydrolase PhiG" evidence="6">
    <location>
        <begin position="363"/>
        <end position="528"/>
    </location>
</feature>
<dbReference type="GO" id="GO:0042781">
    <property type="term" value="F:3'-tRNA processing endoribonuclease activity"/>
    <property type="evidence" value="ECO:0007669"/>
    <property type="project" value="TreeGrafter"/>
</dbReference>
<dbReference type="SUPFAM" id="SSF56281">
    <property type="entry name" value="Metallo-hydrolase/oxidoreductase"/>
    <property type="match status" value="1"/>
</dbReference>
<evidence type="ECO:0000259" key="5">
    <source>
        <dbReference type="Pfam" id="PF12706"/>
    </source>
</evidence>
<dbReference type="InterPro" id="IPR041526">
    <property type="entry name" value="DAPG_hydrolase"/>
</dbReference>
<keyword evidence="3" id="KW-0378">Hydrolase</keyword>
<dbReference type="PANTHER" id="PTHR46018:SF2">
    <property type="entry name" value="ZINC PHOSPHODIESTERASE ELAC PROTEIN 1"/>
    <property type="match status" value="1"/>
</dbReference>
<reference evidence="7" key="1">
    <citation type="submission" date="2020-05" db="EMBL/GenBank/DDBJ databases">
        <authorList>
            <person name="Chiriac C."/>
            <person name="Salcher M."/>
            <person name="Ghai R."/>
            <person name="Kavagutti S V."/>
        </authorList>
    </citation>
    <scope>NUCLEOTIDE SEQUENCE</scope>
</reference>
<dbReference type="InterPro" id="IPR036866">
    <property type="entry name" value="RibonucZ/Hydroxyglut_hydro"/>
</dbReference>
<evidence type="ECO:0000256" key="2">
    <source>
        <dbReference type="ARBA" id="ARBA00022723"/>
    </source>
</evidence>
<keyword evidence="2" id="KW-0479">Metal-binding</keyword>